<evidence type="ECO:0000313" key="3">
    <source>
        <dbReference type="Proteomes" id="UP000199271"/>
    </source>
</evidence>
<comment type="caution">
    <text evidence="2">The sequence shown here is derived from an EMBL/GenBank/DDBJ whole genome shotgun (WGS) entry which is preliminary data.</text>
</comment>
<dbReference type="Proteomes" id="UP000752647">
    <property type="component" value="Unassembled WGS sequence"/>
</dbReference>
<dbReference type="RefSeq" id="WP_010389302.1">
    <property type="nucleotide sequence ID" value="NZ_BPKT01000001.1"/>
</dbReference>
<dbReference type="Proteomes" id="UP000199271">
    <property type="component" value="Unassembled WGS sequence"/>
</dbReference>
<dbReference type="EMBL" id="FBSY01000017">
    <property type="protein sequence ID" value="CUW16197.1"/>
    <property type="molecule type" value="Genomic_DNA"/>
</dbReference>
<evidence type="ECO:0000313" key="1">
    <source>
        <dbReference type="EMBL" id="CUW16197.1"/>
    </source>
</evidence>
<protein>
    <recommendedName>
        <fullName evidence="5">DUF1828 domain-containing protein</fullName>
    </recommendedName>
</protein>
<keyword evidence="3" id="KW-1185">Reference proteome</keyword>
<sequence length="126" mass="13995">MKKHGLTEKEQGEALTAAAEIINIPYTFESQAPFRVWIDKDENIYVDIKSAAVGFRAELNYGDIGVATLKNNVDVPTSDDLMSLVEQLIDDDVQDFLLGFAMDAPVRDNGEYASSLREAFQAFTTK</sequence>
<evidence type="ECO:0008006" key="5">
    <source>
        <dbReference type="Google" id="ProtNLM"/>
    </source>
</evidence>
<dbReference type="OMA" id="APFRVWI"/>
<evidence type="ECO:0000313" key="2">
    <source>
        <dbReference type="EMBL" id="MBZ5961734.1"/>
    </source>
</evidence>
<dbReference type="GeneID" id="34301872"/>
<dbReference type="EMBL" id="JAHBFI010000001">
    <property type="protein sequence ID" value="MBZ5961734.1"/>
    <property type="molecule type" value="Genomic_DNA"/>
</dbReference>
<proteinExistence type="predicted"/>
<reference evidence="2" key="2">
    <citation type="submission" date="2021-05" db="EMBL/GenBank/DDBJ databases">
        <title>Pangenome of Leuconostoc gelidum warrants species status for Leuconostoc gelidum subsp. gasicomitatum.</title>
        <authorList>
            <person name="Johansson P."/>
            <person name="Sade E."/>
            <person name="Hultman J."/>
            <person name="Auvinen P."/>
            <person name="Bjorkroth J."/>
        </authorList>
    </citation>
    <scope>NUCLEOTIDE SEQUENCE</scope>
    <source>
        <strain evidence="2">A.21.4</strain>
    </source>
</reference>
<organism evidence="2 4">
    <name type="scientific">Leuconostoc gasicomitatum</name>
    <dbReference type="NCBI Taxonomy" id="115778"/>
    <lineage>
        <taxon>Bacteria</taxon>
        <taxon>Bacillati</taxon>
        <taxon>Bacillota</taxon>
        <taxon>Bacilli</taxon>
        <taxon>Lactobacillales</taxon>
        <taxon>Lactobacillaceae</taxon>
        <taxon>Leuconostoc</taxon>
        <taxon>Leuconostoc gelidum group</taxon>
    </lineage>
</organism>
<reference evidence="1 3" key="1">
    <citation type="submission" date="2015-12" db="EMBL/GenBank/DDBJ databases">
        <authorList>
            <person name="Andreevskaya M."/>
        </authorList>
    </citation>
    <scope>NUCLEOTIDE SEQUENCE [LARGE SCALE GENOMIC DNA]</scope>
    <source>
        <strain evidence="1 3">C122c</strain>
    </source>
</reference>
<dbReference type="AlphaFoldDB" id="A0A9Q3SX71"/>
<name>A0A9Q3SX71_9LACO</name>
<accession>A0A9Q3SX71</accession>
<evidence type="ECO:0000313" key="4">
    <source>
        <dbReference type="Proteomes" id="UP000752647"/>
    </source>
</evidence>
<gene>
    <name evidence="1" type="ORF">C122C_1454</name>
    <name evidence="2" type="ORF">KIJ12_00885</name>
</gene>